<dbReference type="SMART" id="SM00976">
    <property type="entry name" value="Telo_bind"/>
    <property type="match status" value="1"/>
</dbReference>
<feature type="region of interest" description="Disordered" evidence="1">
    <location>
        <begin position="152"/>
        <end position="174"/>
    </location>
</feature>
<feature type="region of interest" description="Disordered" evidence="1">
    <location>
        <begin position="1105"/>
        <end position="1124"/>
    </location>
</feature>
<feature type="region of interest" description="Disordered" evidence="1">
    <location>
        <begin position="1072"/>
        <end position="1099"/>
    </location>
</feature>
<feature type="compositionally biased region" description="Basic and acidic residues" evidence="1">
    <location>
        <begin position="401"/>
        <end position="412"/>
    </location>
</feature>
<dbReference type="Gene3D" id="2.40.50.140">
    <property type="entry name" value="Nucleic acid-binding proteins"/>
    <property type="match status" value="1"/>
</dbReference>
<feature type="compositionally biased region" description="Low complexity" evidence="1">
    <location>
        <begin position="1304"/>
        <end position="1313"/>
    </location>
</feature>
<dbReference type="CDD" id="cd04497">
    <property type="entry name" value="hPOT1_OB1_like"/>
    <property type="match status" value="1"/>
</dbReference>
<reference evidence="3" key="1">
    <citation type="journal article" date="2020" name="Front. Microbiol.">
        <title>Gene regulatory networks of Penicillium echinulatum 2HH and Penicillium oxalicum 114-2 inferred by a computational biology approach.</title>
        <authorList>
            <person name="Lenz A.R."/>
            <person name="Galan-Vasquez E."/>
            <person name="Balbinot E."/>
            <person name="De Abreu F.P."/>
            <person name="De Oliveira N.S."/>
            <person name="Da Rosa L.O."/>
            <person name="De Avila E Silva S."/>
            <person name="Camassola M."/>
            <person name="Dillon A.J.P."/>
            <person name="Perez-Rueda E."/>
        </authorList>
    </citation>
    <scope>NUCLEOTIDE SEQUENCE</scope>
    <source>
        <strain evidence="3">S1M29</strain>
    </source>
</reference>
<feature type="region of interest" description="Disordered" evidence="1">
    <location>
        <begin position="1013"/>
        <end position="1051"/>
    </location>
</feature>
<feature type="compositionally biased region" description="Basic and acidic residues" evidence="1">
    <location>
        <begin position="1024"/>
        <end position="1037"/>
    </location>
</feature>
<feature type="region of interest" description="Disordered" evidence="1">
    <location>
        <begin position="386"/>
        <end position="451"/>
    </location>
</feature>
<feature type="compositionally biased region" description="Acidic residues" evidence="1">
    <location>
        <begin position="659"/>
        <end position="678"/>
    </location>
</feature>
<keyword evidence="4" id="KW-1185">Reference proteome</keyword>
<dbReference type="Pfam" id="PF02765">
    <property type="entry name" value="POT1"/>
    <property type="match status" value="1"/>
</dbReference>
<feature type="compositionally biased region" description="Polar residues" evidence="1">
    <location>
        <begin position="428"/>
        <end position="451"/>
    </location>
</feature>
<comment type="caution">
    <text evidence="3">The sequence shown here is derived from an EMBL/GenBank/DDBJ whole genome shotgun (WGS) entry which is preliminary data.</text>
</comment>
<feature type="compositionally biased region" description="Polar residues" evidence="1">
    <location>
        <begin position="1108"/>
        <end position="1117"/>
    </location>
</feature>
<feature type="compositionally biased region" description="Acidic residues" evidence="1">
    <location>
        <begin position="790"/>
        <end position="802"/>
    </location>
</feature>
<dbReference type="GO" id="GO:0000781">
    <property type="term" value="C:chromosome, telomeric region"/>
    <property type="evidence" value="ECO:0007669"/>
    <property type="project" value="InterPro"/>
</dbReference>
<feature type="compositionally biased region" description="Low complexity" evidence="1">
    <location>
        <begin position="725"/>
        <end position="738"/>
    </location>
</feature>
<feature type="region of interest" description="Disordered" evidence="1">
    <location>
        <begin position="320"/>
        <end position="372"/>
    </location>
</feature>
<feature type="compositionally biased region" description="Basic residues" evidence="1">
    <location>
        <begin position="1325"/>
        <end position="1335"/>
    </location>
</feature>
<feature type="compositionally biased region" description="Basic and acidic residues" evidence="1">
    <location>
        <begin position="872"/>
        <end position="893"/>
    </location>
</feature>
<evidence type="ECO:0000256" key="1">
    <source>
        <dbReference type="SAM" id="MobiDB-lite"/>
    </source>
</evidence>
<feature type="domain" description="Telomeric single stranded DNA binding POT1/Cdc13" evidence="2">
    <location>
        <begin position="1149"/>
        <end position="1281"/>
    </location>
</feature>
<dbReference type="SUPFAM" id="SSF50249">
    <property type="entry name" value="Nucleic acid-binding proteins"/>
    <property type="match status" value="1"/>
</dbReference>
<sequence>MEATDKPLSSELSATPLRNQCKTPIAQLAPTLDDLDNRCIVATVSLIWPYSSFQKCLSLLLAEPDSRLRWPNGQVKAIFHGRVAENVAERRVGIGETVCLSLKHGRLVSKENASQTPQKGVPWDLHFDDGVMLEVNRTSQNAPSLLVTVQPSTLPETEPPSTPQSHSVDRDSGPFALRGLWGSPAFHKSSRKSSGSAVDSMFDPFIEEDGHVPGKGRKRPRYSLQRNEWRVVNEPSSPPELDGEVDWEKSLEEEMEIEFRADQTEDTPASTLTATAFSTASPAASNVEGTNPASPDVQPEVNDSFVFAKPHVDIGCVSSIKPGLQESDKNSAVSPSEGLESLPTAPVDTPQLRPVPSPGLPIPSPFPSDQHHSQDYFATIHTAPPARHIHGSFEPSPEVTAEERGLHEKELHSQMPYESTDHGEESQDSTYENFPSSSWHQAENQEQMPRSFLQESVTSTFEETPAILVDPLLSQSLETESSDLVNRDMQLEAGGELRAGVTSEQVEDPASHKHEEVLAEHMKAQELPLVQARDTETDITNVLTHMHPGSDQVRGDTETREVIADEISLRPEIETFAEAAVIHTPRQHRGDGLRANEADDASLEDEDEDEDEDAEAESWQIDQDTYTIPTPMDENAEHAVDSMDEDEDADADSFSASELYDDEYDSEEDTHEDQESDDKEVTRQQPAGSPDVIVLDSDSEYEDRPQRTTADAPVSTPSRSVNLERSSPSRASRATTDSQRSVRYKRGIYSGHGTSESEVTSDQDPEDYDSEGDEDEELPYVENERVRDSDLDDESSSGDDVPEDNHERVELVDDAAQKTIGRVPAEVIGEDSSTQFAGLEKFEEDEQKGRLEDEDEDLGEDDAEESEVVEAGVKRDEENIHGPEEKETEKDMELGTESRFTSINKTLSSTGEFMRPEAPQEEGGDVLVEVTKERTEGTLTSLLGADGAQDWEFSVDPREGQMSSRGSLSGFVEAEVTMLEKNEISVFKDTEQVITEDIEGIVASVSDPVSAEQLLSPDFTQDMIIEKELDTENERSRGASGSEKPLPANSNELHAAPLAVDDGEAIMQEQDKLASKPDVDEVDEEAPPSSPTRSLPSSEIHEDIMQTDEPQASSTESLPDAPQTPVVVVRKASIPDREAQGLRSKLSYFAPLASLADHYNALVDTISVVYEYSPIAKATSGARDYYMSIFLTDPSMAGTTLEARIFRRYKSAIPTVTEGDAILLRDFKVQSHHHSMVLISVDSSAWAVFDHTGSEPTINGPPVEYGSEESDFASALRRWYVEDGAGMVADNRLQASIAMESRSRTPSSATASEVGSQDGTPSARSSRRSRRSHRQVIIHELRDGTRYTEIGSPSGQHGIHELRDGTVYVNE</sequence>
<feature type="compositionally biased region" description="Acidic residues" evidence="1">
    <location>
        <begin position="759"/>
        <end position="779"/>
    </location>
</feature>
<feature type="compositionally biased region" description="Acidic residues" evidence="1">
    <location>
        <begin position="598"/>
        <end position="616"/>
    </location>
</feature>
<feature type="compositionally biased region" description="Polar residues" evidence="1">
    <location>
        <begin position="715"/>
        <end position="724"/>
    </location>
</feature>
<feature type="region of interest" description="Disordered" evidence="1">
    <location>
        <begin position="1299"/>
        <end position="1335"/>
    </location>
</feature>
<dbReference type="OrthoDB" id="5363079at2759"/>
<organism evidence="3 4">
    <name type="scientific">Penicillium ucsense</name>
    <dbReference type="NCBI Taxonomy" id="2839758"/>
    <lineage>
        <taxon>Eukaryota</taxon>
        <taxon>Fungi</taxon>
        <taxon>Dikarya</taxon>
        <taxon>Ascomycota</taxon>
        <taxon>Pezizomycotina</taxon>
        <taxon>Eurotiomycetes</taxon>
        <taxon>Eurotiomycetidae</taxon>
        <taxon>Eurotiales</taxon>
        <taxon>Aspergillaceae</taxon>
        <taxon>Penicillium</taxon>
    </lineage>
</organism>
<dbReference type="InterPro" id="IPR011564">
    <property type="entry name" value="Telomer_end-bd_POT1/Cdc13"/>
</dbReference>
<gene>
    <name evidence="3" type="ORF">PECM_000139</name>
</gene>
<feature type="region of interest" description="Disordered" evidence="1">
    <location>
        <begin position="1347"/>
        <end position="1371"/>
    </location>
</feature>
<feature type="compositionally biased region" description="Acidic residues" evidence="1">
    <location>
        <begin position="642"/>
        <end position="651"/>
    </location>
</feature>
<accession>A0A8J8WKL0</accession>
<feature type="compositionally biased region" description="Pro residues" evidence="1">
    <location>
        <begin position="353"/>
        <end position="366"/>
    </location>
</feature>
<dbReference type="InterPro" id="IPR012340">
    <property type="entry name" value="NA-bd_OB-fold"/>
</dbReference>
<dbReference type="Proteomes" id="UP000631181">
    <property type="component" value="Unassembled WGS sequence"/>
</dbReference>
<name>A0A8J8WKL0_9EURO</name>
<dbReference type="GO" id="GO:0003677">
    <property type="term" value="F:DNA binding"/>
    <property type="evidence" value="ECO:0007669"/>
    <property type="project" value="InterPro"/>
</dbReference>
<dbReference type="EMBL" id="WIWV01000001">
    <property type="protein sequence ID" value="KAF7720214.1"/>
    <property type="molecule type" value="Genomic_DNA"/>
</dbReference>
<dbReference type="GO" id="GO:0000723">
    <property type="term" value="P:telomere maintenance"/>
    <property type="evidence" value="ECO:0007669"/>
    <property type="project" value="InterPro"/>
</dbReference>
<protein>
    <recommendedName>
        <fullName evidence="2">Telomeric single stranded DNA binding POT1/Cdc13 domain-containing protein</fullName>
    </recommendedName>
</protein>
<evidence type="ECO:0000313" key="4">
    <source>
        <dbReference type="Proteomes" id="UP000631181"/>
    </source>
</evidence>
<feature type="region of interest" description="Disordered" evidence="1">
    <location>
        <begin position="583"/>
        <end position="900"/>
    </location>
</feature>
<feature type="compositionally biased region" description="Acidic residues" evidence="1">
    <location>
        <begin position="842"/>
        <end position="868"/>
    </location>
</feature>
<proteinExistence type="predicted"/>
<evidence type="ECO:0000259" key="2">
    <source>
        <dbReference type="SMART" id="SM00976"/>
    </source>
</evidence>
<evidence type="ECO:0000313" key="3">
    <source>
        <dbReference type="EMBL" id="KAF7720214.1"/>
    </source>
</evidence>
<feature type="compositionally biased region" description="Basic and acidic residues" evidence="1">
    <location>
        <begin position="588"/>
        <end position="597"/>
    </location>
</feature>